<dbReference type="EMBL" id="MQWB01000001">
    <property type="protein sequence ID" value="OZC03657.1"/>
    <property type="molecule type" value="Genomic_DNA"/>
</dbReference>
<organism evidence="2 3">
    <name type="scientific">Rubricoccus marinus</name>
    <dbReference type="NCBI Taxonomy" id="716817"/>
    <lineage>
        <taxon>Bacteria</taxon>
        <taxon>Pseudomonadati</taxon>
        <taxon>Rhodothermota</taxon>
        <taxon>Rhodothermia</taxon>
        <taxon>Rhodothermales</taxon>
        <taxon>Rubricoccaceae</taxon>
        <taxon>Rubricoccus</taxon>
    </lineage>
</organism>
<dbReference type="Proteomes" id="UP000216446">
    <property type="component" value="Unassembled WGS sequence"/>
</dbReference>
<feature type="chain" id="PRO_5012966465" evidence="1">
    <location>
        <begin position="20"/>
        <end position="186"/>
    </location>
</feature>
<dbReference type="AlphaFoldDB" id="A0A259U1D3"/>
<keyword evidence="3" id="KW-1185">Reference proteome</keyword>
<evidence type="ECO:0000256" key="1">
    <source>
        <dbReference type="SAM" id="SignalP"/>
    </source>
</evidence>
<comment type="caution">
    <text evidence="2">The sequence shown here is derived from an EMBL/GenBank/DDBJ whole genome shotgun (WGS) entry which is preliminary data.</text>
</comment>
<evidence type="ECO:0000313" key="3">
    <source>
        <dbReference type="Proteomes" id="UP000216446"/>
    </source>
</evidence>
<keyword evidence="1" id="KW-0732">Signal</keyword>
<protein>
    <submittedName>
        <fullName evidence="2">Uncharacterized protein</fullName>
    </submittedName>
</protein>
<dbReference type="RefSeq" id="WP_094549265.1">
    <property type="nucleotide sequence ID" value="NZ_MQWB01000001.1"/>
</dbReference>
<gene>
    <name evidence="2" type="ORF">BSZ36_12110</name>
</gene>
<proteinExistence type="predicted"/>
<accession>A0A259U1D3</accession>
<evidence type="ECO:0000313" key="2">
    <source>
        <dbReference type="EMBL" id="OZC03657.1"/>
    </source>
</evidence>
<dbReference type="InParanoid" id="A0A259U1D3"/>
<sequence length="186" mass="19568">MKRLLLGLAFALAASGAQAQDAPPDKNAELRDAYDRATAFQVLHVQRDGEGGYVYQFEPSPSAAGTDADGQPRVLTSDGGVLMVRSSGVPKVLVFVQSDGGPLGLSPNSLLLTEDNPVGQMKVVERDARSEDPLSRYTLRVYVCVASNGKDGCARWAEAAPPKAEASLGGTQLLLLDGGEARPVED</sequence>
<reference evidence="2 3" key="1">
    <citation type="submission" date="2016-11" db="EMBL/GenBank/DDBJ databases">
        <title>Study of marine rhodopsin-containing bacteria.</title>
        <authorList>
            <person name="Yoshizawa S."/>
            <person name="Kumagai Y."/>
            <person name="Kogure K."/>
        </authorList>
    </citation>
    <scope>NUCLEOTIDE SEQUENCE [LARGE SCALE GENOMIC DNA]</scope>
    <source>
        <strain evidence="2 3">SG-29</strain>
    </source>
</reference>
<feature type="signal peptide" evidence="1">
    <location>
        <begin position="1"/>
        <end position="19"/>
    </location>
</feature>
<name>A0A259U1D3_9BACT</name>